<evidence type="ECO:0000313" key="2">
    <source>
        <dbReference type="EMBL" id="QGR16619.1"/>
    </source>
</evidence>
<dbReference type="Gene3D" id="3.40.50.1010">
    <property type="entry name" value="5'-nuclease"/>
    <property type="match status" value="1"/>
</dbReference>
<feature type="domain" description="PIN" evidence="1">
    <location>
        <begin position="6"/>
        <end position="123"/>
    </location>
</feature>
<dbReference type="InterPro" id="IPR002716">
    <property type="entry name" value="PIN_dom"/>
</dbReference>
<proteinExistence type="predicted"/>
<dbReference type="Pfam" id="PF01850">
    <property type="entry name" value="PIN"/>
    <property type="match status" value="1"/>
</dbReference>
<sequence>MEKEKILVDTNVIISKDILKLKNVTLIESVIHEFAEFCFQKYVDLIGSSPERAKGYVKLFKYILEYLSNNEVISNSVEDYMKAMDLSIDRSIDITDALLVVTAMKLKNAVVLTRDKDFERVKDLVKVTDKIQI</sequence>
<dbReference type="SUPFAM" id="SSF88723">
    <property type="entry name" value="PIN domain-like"/>
    <property type="match status" value="1"/>
</dbReference>
<dbReference type="InterPro" id="IPR029060">
    <property type="entry name" value="PIN-like_dom_sf"/>
</dbReference>
<dbReference type="EMBL" id="CP045484">
    <property type="protein sequence ID" value="QGR16619.1"/>
    <property type="molecule type" value="Genomic_DNA"/>
</dbReference>
<dbReference type="KEGG" id="soh:D1869_05005"/>
<dbReference type="OrthoDB" id="43938at2157"/>
<organism evidence="2 3">
    <name type="scientific">Sulfurisphaera ohwakuensis</name>
    <dbReference type="NCBI Taxonomy" id="69656"/>
    <lineage>
        <taxon>Archaea</taxon>
        <taxon>Thermoproteota</taxon>
        <taxon>Thermoprotei</taxon>
        <taxon>Sulfolobales</taxon>
        <taxon>Sulfolobaceae</taxon>
        <taxon>Sulfurisphaera</taxon>
    </lineage>
</organism>
<name>A0A650CFR9_SULOH</name>
<keyword evidence="3" id="KW-1185">Reference proteome</keyword>
<evidence type="ECO:0000259" key="1">
    <source>
        <dbReference type="Pfam" id="PF01850"/>
    </source>
</evidence>
<dbReference type="RefSeq" id="WP_156014174.1">
    <property type="nucleotide sequence ID" value="NZ_JACHFY010000064.1"/>
</dbReference>
<dbReference type="Proteomes" id="UP000427373">
    <property type="component" value="Chromosome"/>
</dbReference>
<protein>
    <submittedName>
        <fullName evidence="2">PIN domain-containing protein</fullName>
    </submittedName>
</protein>
<dbReference type="AlphaFoldDB" id="A0A650CFR9"/>
<reference evidence="2 3" key="1">
    <citation type="submission" date="2019-10" db="EMBL/GenBank/DDBJ databases">
        <title>Genome Sequences from Six Type Strain Members of the Archaeal Family Sulfolobaceae: Acidianus ambivalens, Acidianus infernus, Metallosphaera prunae, Stygiolobus azoricus, Sulfolobus metallicus, and Sulfurisphaera ohwakuensis.</title>
        <authorList>
            <person name="Counts J.A."/>
            <person name="Kelly R.M."/>
        </authorList>
    </citation>
    <scope>NUCLEOTIDE SEQUENCE [LARGE SCALE GENOMIC DNA]</scope>
    <source>
        <strain evidence="2 3">TA-1</strain>
    </source>
</reference>
<accession>A0A650CFR9</accession>
<evidence type="ECO:0000313" key="3">
    <source>
        <dbReference type="Proteomes" id="UP000427373"/>
    </source>
</evidence>
<gene>
    <name evidence="2" type="ORF">D1869_05005</name>
</gene>